<dbReference type="GO" id="GO:0004499">
    <property type="term" value="F:N,N-dimethylaniline monooxygenase activity"/>
    <property type="evidence" value="ECO:0007669"/>
    <property type="project" value="InterPro"/>
</dbReference>
<sequence>MGSIAQHQTFDIIVVGAGFSGLYLLHKFTREGFSVRLLEAAPRPGGTWYWNCYPGARVDTEVPQYQYTIDETWADWNWKQRFPGRDELVDYFEHVTDVWDLKSHIDYNTRVSGAHWDEQSLQWAVEVNDDPNPRYRSQFLCLCIGFAAKSYTPPFKGLENFRGDLYHTSQWPQDGVTLDGKRVGVIGTGASGVQAIQNIAKVASHLTVFQRTPNTSIPMTNPNFDDAQNQYIRDNIPRWREKQFASYAGFNYDFKPEKGAEASEAERLRTYEDLWSTGGLHFWLGNYSDMLQDKKVNDTAYAFWREKTLPRIKDPRNAEILAPEKPPHPFGAKRISLEQSYFEVFNQPNVDLVDVRAHPITELVPEGVKTADGAVHELDVLIMATGFDSISGSMLQLDLRGTGRQHITEKWANGVYTNLGMSIHGFPNMFFVYGPQAPTAFATGPISAEVQGAWIVRCIKYLAQNSIRTIEATEEAEKKWREHVNVEGFKGLFAEGHSWWYGENIPGKPREALNYMAGMPAYKRCCSESEMQGYSGFVLC</sequence>
<evidence type="ECO:0000313" key="8">
    <source>
        <dbReference type="EMBL" id="KIW51613.1"/>
    </source>
</evidence>
<dbReference type="Gene3D" id="3.50.50.60">
    <property type="entry name" value="FAD/NAD(P)-binding domain"/>
    <property type="match status" value="2"/>
</dbReference>
<keyword evidence="3" id="KW-0285">Flavoprotein</keyword>
<dbReference type="PANTHER" id="PTHR43098:SF3">
    <property type="entry name" value="L-ORNITHINE N(5)-MONOOXYGENASE-RELATED"/>
    <property type="match status" value="1"/>
</dbReference>
<dbReference type="OrthoDB" id="66881at2759"/>
<reference evidence="8 9" key="1">
    <citation type="submission" date="2015-01" db="EMBL/GenBank/DDBJ databases">
        <title>The Genome Sequence of Exophiala xenobiotica CBS118157.</title>
        <authorList>
            <consortium name="The Broad Institute Genomics Platform"/>
            <person name="Cuomo C."/>
            <person name="de Hoog S."/>
            <person name="Gorbushina A."/>
            <person name="Stielow B."/>
            <person name="Teixiera M."/>
            <person name="Abouelleil A."/>
            <person name="Chapman S.B."/>
            <person name="Priest M."/>
            <person name="Young S.K."/>
            <person name="Wortman J."/>
            <person name="Nusbaum C."/>
            <person name="Birren B."/>
        </authorList>
    </citation>
    <scope>NUCLEOTIDE SEQUENCE [LARGE SCALE GENOMIC DNA]</scope>
    <source>
        <strain evidence="8 9">CBS 118157</strain>
    </source>
</reference>
<evidence type="ECO:0000256" key="5">
    <source>
        <dbReference type="ARBA" id="ARBA00022857"/>
    </source>
</evidence>
<dbReference type="RefSeq" id="XP_013312197.1">
    <property type="nucleotide sequence ID" value="XM_013456743.1"/>
</dbReference>
<dbReference type="InterPro" id="IPR020946">
    <property type="entry name" value="Flavin_mOase-like"/>
</dbReference>
<accession>A0A0D2E855</accession>
<evidence type="ECO:0000256" key="2">
    <source>
        <dbReference type="ARBA" id="ARBA00010139"/>
    </source>
</evidence>
<dbReference type="GeneID" id="25332225"/>
<dbReference type="EMBL" id="KN847322">
    <property type="protein sequence ID" value="KIW51613.1"/>
    <property type="molecule type" value="Genomic_DNA"/>
</dbReference>
<dbReference type="AlphaFoldDB" id="A0A0D2E855"/>
<dbReference type="InterPro" id="IPR036188">
    <property type="entry name" value="FAD/NAD-bd_sf"/>
</dbReference>
<dbReference type="PANTHER" id="PTHR43098">
    <property type="entry name" value="L-ORNITHINE N(5)-MONOOXYGENASE-RELATED"/>
    <property type="match status" value="1"/>
</dbReference>
<evidence type="ECO:0000256" key="4">
    <source>
        <dbReference type="ARBA" id="ARBA00022827"/>
    </source>
</evidence>
<keyword evidence="9" id="KW-1185">Reference proteome</keyword>
<gene>
    <name evidence="8" type="ORF">PV05_10317</name>
</gene>
<keyword evidence="4" id="KW-0274">FAD</keyword>
<name>A0A0D2E855_9EURO</name>
<evidence type="ECO:0008006" key="10">
    <source>
        <dbReference type="Google" id="ProtNLM"/>
    </source>
</evidence>
<keyword evidence="5" id="KW-0521">NADP</keyword>
<evidence type="ECO:0000256" key="1">
    <source>
        <dbReference type="ARBA" id="ARBA00001974"/>
    </source>
</evidence>
<dbReference type="Proteomes" id="UP000054342">
    <property type="component" value="Unassembled WGS sequence"/>
</dbReference>
<dbReference type="SUPFAM" id="SSF51905">
    <property type="entry name" value="FAD/NAD(P)-binding domain"/>
    <property type="match status" value="1"/>
</dbReference>
<dbReference type="GO" id="GO:0050660">
    <property type="term" value="F:flavin adenine dinucleotide binding"/>
    <property type="evidence" value="ECO:0007669"/>
    <property type="project" value="InterPro"/>
</dbReference>
<keyword evidence="7" id="KW-0503">Monooxygenase</keyword>
<comment type="cofactor">
    <cofactor evidence="1">
        <name>FAD</name>
        <dbReference type="ChEBI" id="CHEBI:57692"/>
    </cofactor>
</comment>
<evidence type="ECO:0000256" key="7">
    <source>
        <dbReference type="ARBA" id="ARBA00023033"/>
    </source>
</evidence>
<comment type="similarity">
    <text evidence="2">Belongs to the FAD-binding monooxygenase family.</text>
</comment>
<dbReference type="HOGENOM" id="CLU_006937_8_0_1"/>
<dbReference type="InterPro" id="IPR050775">
    <property type="entry name" value="FAD-binding_Monooxygenases"/>
</dbReference>
<keyword evidence="6" id="KW-0560">Oxidoreductase</keyword>
<evidence type="ECO:0000256" key="3">
    <source>
        <dbReference type="ARBA" id="ARBA00022630"/>
    </source>
</evidence>
<evidence type="ECO:0000256" key="6">
    <source>
        <dbReference type="ARBA" id="ARBA00023002"/>
    </source>
</evidence>
<proteinExistence type="inferred from homology"/>
<evidence type="ECO:0000313" key="9">
    <source>
        <dbReference type="Proteomes" id="UP000054342"/>
    </source>
</evidence>
<dbReference type="GO" id="GO:0050661">
    <property type="term" value="F:NADP binding"/>
    <property type="evidence" value="ECO:0007669"/>
    <property type="project" value="InterPro"/>
</dbReference>
<dbReference type="Pfam" id="PF00743">
    <property type="entry name" value="FMO-like"/>
    <property type="match status" value="1"/>
</dbReference>
<protein>
    <recommendedName>
        <fullName evidence="10">FAD/NAD(P)-binding domain-containing protein</fullName>
    </recommendedName>
</protein>
<organism evidence="8 9">
    <name type="scientific">Exophiala xenobiotica</name>
    <dbReference type="NCBI Taxonomy" id="348802"/>
    <lineage>
        <taxon>Eukaryota</taxon>
        <taxon>Fungi</taxon>
        <taxon>Dikarya</taxon>
        <taxon>Ascomycota</taxon>
        <taxon>Pezizomycotina</taxon>
        <taxon>Eurotiomycetes</taxon>
        <taxon>Chaetothyriomycetidae</taxon>
        <taxon>Chaetothyriales</taxon>
        <taxon>Herpotrichiellaceae</taxon>
        <taxon>Exophiala</taxon>
    </lineage>
</organism>